<dbReference type="AlphaFoldDB" id="A0A101FSK0"/>
<evidence type="ECO:0000256" key="3">
    <source>
        <dbReference type="ARBA" id="ARBA00022475"/>
    </source>
</evidence>
<evidence type="ECO:0000256" key="4">
    <source>
        <dbReference type="ARBA" id="ARBA00022692"/>
    </source>
</evidence>
<feature type="domain" description="ABC transmembrane type-1" evidence="8">
    <location>
        <begin position="66"/>
        <end position="257"/>
    </location>
</feature>
<name>A0A101FSK0_9EURY</name>
<reference evidence="9 10" key="1">
    <citation type="journal article" date="2015" name="MBio">
        <title>Genome-Resolved Metagenomic Analysis Reveals Roles for Candidate Phyla and Other Microbial Community Members in Biogeochemical Transformations in Oil Reservoirs.</title>
        <authorList>
            <person name="Hu P."/>
            <person name="Tom L."/>
            <person name="Singh A."/>
            <person name="Thomas B.C."/>
            <person name="Baker B.J."/>
            <person name="Piceno Y.M."/>
            <person name="Andersen G.L."/>
            <person name="Banfield J.F."/>
        </authorList>
    </citation>
    <scope>NUCLEOTIDE SEQUENCE [LARGE SCALE GENOMIC DNA]</scope>
    <source>
        <strain evidence="9">57_489</strain>
    </source>
</reference>
<keyword evidence="2 7" id="KW-0813">Transport</keyword>
<evidence type="ECO:0000256" key="5">
    <source>
        <dbReference type="ARBA" id="ARBA00022989"/>
    </source>
</evidence>
<gene>
    <name evidence="9" type="ORF">XD72_2037</name>
</gene>
<dbReference type="PATRIC" id="fig|301375.7.peg.243"/>
<evidence type="ECO:0000256" key="6">
    <source>
        <dbReference type="ARBA" id="ARBA00023136"/>
    </source>
</evidence>
<dbReference type="Proteomes" id="UP000057043">
    <property type="component" value="Unassembled WGS sequence"/>
</dbReference>
<feature type="transmembrane region" description="Helical" evidence="7">
    <location>
        <begin position="198"/>
        <end position="216"/>
    </location>
</feature>
<protein>
    <submittedName>
        <fullName evidence="9">Oligopeptide transport system permease protein appC</fullName>
    </submittedName>
</protein>
<dbReference type="GO" id="GO:0055085">
    <property type="term" value="P:transmembrane transport"/>
    <property type="evidence" value="ECO:0007669"/>
    <property type="project" value="InterPro"/>
</dbReference>
<dbReference type="InterPro" id="IPR000515">
    <property type="entry name" value="MetI-like"/>
</dbReference>
<dbReference type="InterPro" id="IPR050366">
    <property type="entry name" value="BP-dependent_transpt_permease"/>
</dbReference>
<dbReference type="PANTHER" id="PTHR43386:SF1">
    <property type="entry name" value="D,D-DIPEPTIDE TRANSPORT SYSTEM PERMEASE PROTEIN DDPC-RELATED"/>
    <property type="match status" value="1"/>
</dbReference>
<sequence length="274" mass="29117">MSRKSAFSAGLFILGAYILVALLSSVITPYSPTALVGRPLDGPSDTHLLGTNDLGQDIFSRLLYGTRATLIIGLLGALLSVLVSTLVGTVSAYYGGGVDEVITRSVDVLMTLPSFPLLLVLTIFFAPSIFVISGLMGVLGGTQGIRIIRSQVLSLVEANFVYGAKAIGAGDLRIMTRHILPNVLPLATVKFVFAAQRYMLMGVGLGFLGLGDPSVVDWGQMISRAYYNGGFALGLWWWLIPPGIAVTLLSVALALLGYGLEEEIDPRLKRSVAI</sequence>
<feature type="transmembrane region" description="Helical" evidence="7">
    <location>
        <begin position="115"/>
        <end position="139"/>
    </location>
</feature>
<feature type="transmembrane region" description="Helical" evidence="7">
    <location>
        <begin position="70"/>
        <end position="95"/>
    </location>
</feature>
<dbReference type="PANTHER" id="PTHR43386">
    <property type="entry name" value="OLIGOPEPTIDE TRANSPORT SYSTEM PERMEASE PROTEIN APPC"/>
    <property type="match status" value="1"/>
</dbReference>
<dbReference type="Pfam" id="PF00528">
    <property type="entry name" value="BPD_transp_1"/>
    <property type="match status" value="1"/>
</dbReference>
<keyword evidence="5 7" id="KW-1133">Transmembrane helix</keyword>
<comment type="caution">
    <text evidence="9">The sequence shown here is derived from an EMBL/GenBank/DDBJ whole genome shotgun (WGS) entry which is preliminary data.</text>
</comment>
<dbReference type="GO" id="GO:0005886">
    <property type="term" value="C:plasma membrane"/>
    <property type="evidence" value="ECO:0007669"/>
    <property type="project" value="UniProtKB-SubCell"/>
</dbReference>
<dbReference type="EMBL" id="LGFT01000063">
    <property type="protein sequence ID" value="KUK43584.1"/>
    <property type="molecule type" value="Genomic_DNA"/>
</dbReference>
<accession>A0A101FSK0</accession>
<keyword evidence="3" id="KW-1003">Cell membrane</keyword>
<organism evidence="9 10">
    <name type="scientific">Methanothrix harundinacea</name>
    <dbReference type="NCBI Taxonomy" id="301375"/>
    <lineage>
        <taxon>Archaea</taxon>
        <taxon>Methanobacteriati</taxon>
        <taxon>Methanobacteriota</taxon>
        <taxon>Stenosarchaea group</taxon>
        <taxon>Methanomicrobia</taxon>
        <taxon>Methanotrichales</taxon>
        <taxon>Methanotrichaceae</taxon>
        <taxon>Methanothrix</taxon>
    </lineage>
</organism>
<evidence type="ECO:0000256" key="7">
    <source>
        <dbReference type="RuleBase" id="RU363032"/>
    </source>
</evidence>
<evidence type="ECO:0000313" key="10">
    <source>
        <dbReference type="Proteomes" id="UP000057043"/>
    </source>
</evidence>
<feature type="transmembrane region" description="Helical" evidence="7">
    <location>
        <begin position="236"/>
        <end position="260"/>
    </location>
</feature>
<dbReference type="CDD" id="cd06261">
    <property type="entry name" value="TM_PBP2"/>
    <property type="match status" value="1"/>
</dbReference>
<dbReference type="Gene3D" id="1.10.3720.10">
    <property type="entry name" value="MetI-like"/>
    <property type="match status" value="1"/>
</dbReference>
<comment type="similarity">
    <text evidence="7">Belongs to the binding-protein-dependent transport system permease family.</text>
</comment>
<dbReference type="InterPro" id="IPR035906">
    <property type="entry name" value="MetI-like_sf"/>
</dbReference>
<proteinExistence type="inferred from homology"/>
<dbReference type="SUPFAM" id="SSF161098">
    <property type="entry name" value="MetI-like"/>
    <property type="match status" value="1"/>
</dbReference>
<keyword evidence="6 7" id="KW-0472">Membrane</keyword>
<evidence type="ECO:0000256" key="1">
    <source>
        <dbReference type="ARBA" id="ARBA00004651"/>
    </source>
</evidence>
<evidence type="ECO:0000259" key="8">
    <source>
        <dbReference type="PROSITE" id="PS50928"/>
    </source>
</evidence>
<feature type="transmembrane region" description="Helical" evidence="7">
    <location>
        <begin position="6"/>
        <end position="28"/>
    </location>
</feature>
<comment type="subcellular location">
    <subcellularLocation>
        <location evidence="1 7">Cell membrane</location>
        <topology evidence="1 7">Multi-pass membrane protein</topology>
    </subcellularLocation>
</comment>
<evidence type="ECO:0000256" key="2">
    <source>
        <dbReference type="ARBA" id="ARBA00022448"/>
    </source>
</evidence>
<evidence type="ECO:0000313" key="9">
    <source>
        <dbReference type="EMBL" id="KUK43584.1"/>
    </source>
</evidence>
<dbReference type="PROSITE" id="PS50928">
    <property type="entry name" value="ABC_TM1"/>
    <property type="match status" value="1"/>
</dbReference>
<keyword evidence="4 7" id="KW-0812">Transmembrane</keyword>